<name>A0A263BU51_9BACI</name>
<dbReference type="Pfam" id="PF04471">
    <property type="entry name" value="Mrr_cat"/>
    <property type="match status" value="1"/>
</dbReference>
<sequence>MTNIIQGFLSKTLKKTWRNFINRLLIIVDSTVNGYKHMYKHFNTYYALDEHNKKEVPNENKIEKEGSNLSETELIDRVIINNTSNSENVDTYTDVFQYRLKSKCAQLPEVDSNEETILNELLQLKKVDFQQVVTALFYEMKETKYAINKIGPAGANGFSFYGSLEVGSQLSYAINFVGEARQAKVDEPIDAKHVCRVLSMLNGGEYGFYITTSFYTESAQIEVLKERNSLKIIDGKQLVHLFKELNLARENKINELWLKRVLQGKQLCA</sequence>
<dbReference type="EMBL" id="NPIA01000005">
    <property type="protein sequence ID" value="OZM56706.1"/>
    <property type="molecule type" value="Genomic_DNA"/>
</dbReference>
<dbReference type="GO" id="GO:0003677">
    <property type="term" value="F:DNA binding"/>
    <property type="evidence" value="ECO:0007669"/>
    <property type="project" value="InterPro"/>
</dbReference>
<keyword evidence="3" id="KW-1185">Reference proteome</keyword>
<proteinExistence type="predicted"/>
<evidence type="ECO:0000313" key="3">
    <source>
        <dbReference type="Proteomes" id="UP000217083"/>
    </source>
</evidence>
<dbReference type="RefSeq" id="WP_094925043.1">
    <property type="nucleotide sequence ID" value="NZ_NPIA01000005.1"/>
</dbReference>
<accession>A0A263BU51</accession>
<reference evidence="2 3" key="2">
    <citation type="submission" date="2017-09" db="EMBL/GenBank/DDBJ databases">
        <title>Bacillus patelloidae sp. nov., isolated from the intestinal tract of a marine limpet.</title>
        <authorList>
            <person name="Liu R."/>
            <person name="Dong C."/>
            <person name="Shao Z."/>
        </authorList>
    </citation>
    <scope>NUCLEOTIDE SEQUENCE [LARGE SCALE GENOMIC DNA]</scope>
    <source>
        <strain evidence="2 3">SA5d-4</strain>
    </source>
</reference>
<dbReference type="InterPro" id="IPR007560">
    <property type="entry name" value="Restrct_endonuc_IV_Mrr"/>
</dbReference>
<evidence type="ECO:0000259" key="1">
    <source>
        <dbReference type="Pfam" id="PF04471"/>
    </source>
</evidence>
<dbReference type="AlphaFoldDB" id="A0A263BU51"/>
<reference evidence="3" key="1">
    <citation type="submission" date="2017-08" db="EMBL/GenBank/DDBJ databases">
        <authorList>
            <person name="Huang Z."/>
        </authorList>
    </citation>
    <scope>NUCLEOTIDE SEQUENCE [LARGE SCALE GENOMIC DNA]</scope>
    <source>
        <strain evidence="3">SA5d-4</strain>
    </source>
</reference>
<evidence type="ECO:0000313" key="2">
    <source>
        <dbReference type="EMBL" id="OZM56706.1"/>
    </source>
</evidence>
<dbReference type="Proteomes" id="UP000217083">
    <property type="component" value="Unassembled WGS sequence"/>
</dbReference>
<dbReference type="Gene3D" id="3.40.1350.10">
    <property type="match status" value="1"/>
</dbReference>
<feature type="domain" description="Restriction endonuclease type IV Mrr" evidence="1">
    <location>
        <begin position="123"/>
        <end position="241"/>
    </location>
</feature>
<dbReference type="InterPro" id="IPR011856">
    <property type="entry name" value="tRNA_endonuc-like_dom_sf"/>
</dbReference>
<dbReference type="GO" id="GO:0009307">
    <property type="term" value="P:DNA restriction-modification system"/>
    <property type="evidence" value="ECO:0007669"/>
    <property type="project" value="InterPro"/>
</dbReference>
<protein>
    <recommendedName>
        <fullName evidence="1">Restriction endonuclease type IV Mrr domain-containing protein</fullName>
    </recommendedName>
</protein>
<organism evidence="2 3">
    <name type="scientific">Lottiidibacillus patelloidae</name>
    <dbReference type="NCBI Taxonomy" id="2670334"/>
    <lineage>
        <taxon>Bacteria</taxon>
        <taxon>Bacillati</taxon>
        <taxon>Bacillota</taxon>
        <taxon>Bacilli</taxon>
        <taxon>Bacillales</taxon>
        <taxon>Bacillaceae</taxon>
        <taxon>Lottiidibacillus</taxon>
    </lineage>
</organism>
<gene>
    <name evidence="2" type="ORF">CIB95_10820</name>
</gene>
<comment type="caution">
    <text evidence="2">The sequence shown here is derived from an EMBL/GenBank/DDBJ whole genome shotgun (WGS) entry which is preliminary data.</text>
</comment>
<dbReference type="GO" id="GO:0004519">
    <property type="term" value="F:endonuclease activity"/>
    <property type="evidence" value="ECO:0007669"/>
    <property type="project" value="InterPro"/>
</dbReference>